<sequence>MSVTEIWNGFASLSRRDYGGGVMRDGDAGVGEGWSYCEEGPRVSEGLPNPGIVLMADSATTIKSQ</sequence>
<reference evidence="1 2" key="1">
    <citation type="submission" date="2019-11" db="EMBL/GenBank/DDBJ databases">
        <title>Whole genome sequence of Oryza granulata.</title>
        <authorList>
            <person name="Li W."/>
        </authorList>
    </citation>
    <scope>NUCLEOTIDE SEQUENCE [LARGE SCALE GENOMIC DNA]</scope>
    <source>
        <strain evidence="2">cv. Menghai</strain>
        <tissue evidence="1">Leaf</tissue>
    </source>
</reference>
<gene>
    <name evidence="1" type="ORF">E2562_017497</name>
</gene>
<organism evidence="1 2">
    <name type="scientific">Oryza meyeriana var. granulata</name>
    <dbReference type="NCBI Taxonomy" id="110450"/>
    <lineage>
        <taxon>Eukaryota</taxon>
        <taxon>Viridiplantae</taxon>
        <taxon>Streptophyta</taxon>
        <taxon>Embryophyta</taxon>
        <taxon>Tracheophyta</taxon>
        <taxon>Spermatophyta</taxon>
        <taxon>Magnoliopsida</taxon>
        <taxon>Liliopsida</taxon>
        <taxon>Poales</taxon>
        <taxon>Poaceae</taxon>
        <taxon>BOP clade</taxon>
        <taxon>Oryzoideae</taxon>
        <taxon>Oryzeae</taxon>
        <taxon>Oryzinae</taxon>
        <taxon>Oryza</taxon>
        <taxon>Oryza meyeriana</taxon>
    </lineage>
</organism>
<name>A0A6G1E045_9ORYZ</name>
<dbReference type="EMBL" id="SPHZ02000005">
    <property type="protein sequence ID" value="KAF0917323.1"/>
    <property type="molecule type" value="Genomic_DNA"/>
</dbReference>
<accession>A0A6G1E045</accession>
<evidence type="ECO:0000313" key="2">
    <source>
        <dbReference type="Proteomes" id="UP000479710"/>
    </source>
</evidence>
<dbReference type="Proteomes" id="UP000479710">
    <property type="component" value="Unassembled WGS sequence"/>
</dbReference>
<proteinExistence type="predicted"/>
<keyword evidence="2" id="KW-1185">Reference proteome</keyword>
<evidence type="ECO:0000313" key="1">
    <source>
        <dbReference type="EMBL" id="KAF0917323.1"/>
    </source>
</evidence>
<comment type="caution">
    <text evidence="1">The sequence shown here is derived from an EMBL/GenBank/DDBJ whole genome shotgun (WGS) entry which is preliminary data.</text>
</comment>
<dbReference type="AlphaFoldDB" id="A0A6G1E045"/>
<protein>
    <submittedName>
        <fullName evidence="1">Uncharacterized protein</fullName>
    </submittedName>
</protein>